<evidence type="ECO:0000259" key="3">
    <source>
        <dbReference type="Pfam" id="PF00550"/>
    </source>
</evidence>
<dbReference type="Proteomes" id="UP001147746">
    <property type="component" value="Unassembled WGS sequence"/>
</dbReference>
<proteinExistence type="predicted"/>
<feature type="domain" description="Carrier" evidence="3">
    <location>
        <begin position="161"/>
        <end position="193"/>
    </location>
</feature>
<keyword evidence="1" id="KW-0596">Phosphopantetheine</keyword>
<keyword evidence="6" id="KW-1185">Reference proteome</keyword>
<dbReference type="EMBL" id="JAPZBO010000010">
    <property type="protein sequence ID" value="KAJ5299067.1"/>
    <property type="molecule type" value="Genomic_DNA"/>
</dbReference>
<evidence type="ECO:0000256" key="1">
    <source>
        <dbReference type="ARBA" id="ARBA00022450"/>
    </source>
</evidence>
<dbReference type="AlphaFoldDB" id="A0A9W9GFM0"/>
<gene>
    <name evidence="5" type="ORF">N7476_010624</name>
</gene>
<dbReference type="InterPro" id="IPR051414">
    <property type="entry name" value="Adenylate-forming_Reductase"/>
</dbReference>
<evidence type="ECO:0000313" key="6">
    <source>
        <dbReference type="Proteomes" id="UP001147746"/>
    </source>
</evidence>
<evidence type="ECO:0000259" key="4">
    <source>
        <dbReference type="Pfam" id="PF07993"/>
    </source>
</evidence>
<dbReference type="InterPro" id="IPR009081">
    <property type="entry name" value="PP-bd_ACP"/>
</dbReference>
<reference evidence="5" key="1">
    <citation type="submission" date="2022-12" db="EMBL/GenBank/DDBJ databases">
        <authorList>
            <person name="Petersen C."/>
        </authorList>
    </citation>
    <scope>NUCLEOTIDE SEQUENCE</scope>
    <source>
        <strain evidence="5">IBT 21472</strain>
    </source>
</reference>
<dbReference type="Pfam" id="PF23562">
    <property type="entry name" value="AMP-binding_C_3"/>
    <property type="match status" value="1"/>
</dbReference>
<feature type="domain" description="Thioester reductase (TE)" evidence="4">
    <location>
        <begin position="262"/>
        <end position="508"/>
    </location>
</feature>
<dbReference type="PANTHER" id="PTHR43439">
    <property type="entry name" value="PHENYLACETATE-COENZYME A LIGASE"/>
    <property type="match status" value="1"/>
</dbReference>
<comment type="caution">
    <text evidence="5">The sequence shown here is derived from an EMBL/GenBank/DDBJ whole genome shotgun (WGS) entry which is preliminary data.</text>
</comment>
<dbReference type="InterPro" id="IPR036291">
    <property type="entry name" value="NAD(P)-bd_dom_sf"/>
</dbReference>
<dbReference type="Gene3D" id="3.40.50.720">
    <property type="entry name" value="NAD(P)-binding Rossmann-like Domain"/>
    <property type="match status" value="1"/>
</dbReference>
<sequence length="634" mass="71436">MIKLEWVVLSTGEKILPNQLETRLCRREGVKTALVFGQDREEVGVLIEPEEHLRNTEVEHFVERMWSVLLEENNSLDRHARIASKGMILIKDADKAWPRTDKGSIMRRETYNLFAEEIAEAYAASGPSDSFSFSLGSNLDEIISNLRAMVQSCVQDRDISVADWADSDDWFELGMDSLEATRLARMLNHVSDKDSFPALTRQKLQPAFIYQHPNFKVLSEYLLADTSGEDTNGHSSHSAIDQMIDLVSKYTPARSSGWVILLTGATGHLGAHLLEQLSCNSNVSQVICLSQLRQQQDPQYRQQQANNRHRITLSEAAWAKVRFLTSSQLHQPDLGLPHKEYRRLVQTVTHIVHNAWPMDFQRGLSSFEAQIQAVRRLVILCEDCQKKPRCLPSPRLLFTSSIAVGARNSSGRLPEEPISDPSTTANLGYAQAKWVCEQIIIDAAKTRSDLLHPSILRLGQLTGGMISGIWNSNEHFPALLKASQIIGCLPELNGSFSWIPIDIAAKSIVEILFSRPEDPVGNIVYHIENPIRQAWNPLLPVLASKLGLKVLQPIPFETWLERASSLADTEKDSDFIHHLLPFLREDFQSLSSGGVILETTRARRVSRSLRGCNGVSLELLNLYLESWRKENFLQ</sequence>
<dbReference type="InterPro" id="IPR013120">
    <property type="entry name" value="FAR_NAD-bd"/>
</dbReference>
<keyword evidence="2" id="KW-0597">Phosphoprotein</keyword>
<dbReference type="PROSITE" id="PS00012">
    <property type="entry name" value="PHOSPHOPANTETHEINE"/>
    <property type="match status" value="1"/>
</dbReference>
<dbReference type="GO" id="GO:0044550">
    <property type="term" value="P:secondary metabolite biosynthetic process"/>
    <property type="evidence" value="ECO:0007669"/>
    <property type="project" value="UniProtKB-ARBA"/>
</dbReference>
<dbReference type="InterPro" id="IPR006162">
    <property type="entry name" value="Ppantetheine_attach_site"/>
</dbReference>
<evidence type="ECO:0000256" key="2">
    <source>
        <dbReference type="ARBA" id="ARBA00022553"/>
    </source>
</evidence>
<dbReference type="Pfam" id="PF07993">
    <property type="entry name" value="NAD_binding_4"/>
    <property type="match status" value="1"/>
</dbReference>
<evidence type="ECO:0000313" key="5">
    <source>
        <dbReference type="EMBL" id="KAJ5299067.1"/>
    </source>
</evidence>
<name>A0A9W9GFM0_9EURO</name>
<dbReference type="InterPro" id="IPR036736">
    <property type="entry name" value="ACP-like_sf"/>
</dbReference>
<dbReference type="Gene3D" id="1.10.1200.10">
    <property type="entry name" value="ACP-like"/>
    <property type="match status" value="1"/>
</dbReference>
<dbReference type="PANTHER" id="PTHR43439:SF2">
    <property type="entry name" value="ENZYME, PUTATIVE (JCVI)-RELATED"/>
    <property type="match status" value="1"/>
</dbReference>
<dbReference type="SUPFAM" id="SSF56801">
    <property type="entry name" value="Acetyl-CoA synthetase-like"/>
    <property type="match status" value="1"/>
</dbReference>
<protein>
    <submittedName>
        <fullName evidence="5">NRPS-like protein biosynthetic cluster</fullName>
    </submittedName>
</protein>
<dbReference type="Pfam" id="PF00550">
    <property type="entry name" value="PP-binding"/>
    <property type="match status" value="1"/>
</dbReference>
<accession>A0A9W9GFM0</accession>
<organism evidence="5 6">
    <name type="scientific">Penicillium atrosanguineum</name>
    <dbReference type="NCBI Taxonomy" id="1132637"/>
    <lineage>
        <taxon>Eukaryota</taxon>
        <taxon>Fungi</taxon>
        <taxon>Dikarya</taxon>
        <taxon>Ascomycota</taxon>
        <taxon>Pezizomycotina</taxon>
        <taxon>Eurotiomycetes</taxon>
        <taxon>Eurotiomycetidae</taxon>
        <taxon>Eurotiales</taxon>
        <taxon>Aspergillaceae</taxon>
        <taxon>Penicillium</taxon>
    </lineage>
</organism>
<reference evidence="5" key="2">
    <citation type="journal article" date="2023" name="IMA Fungus">
        <title>Comparative genomic study of the Penicillium genus elucidates a diverse pangenome and 15 lateral gene transfer events.</title>
        <authorList>
            <person name="Petersen C."/>
            <person name="Sorensen T."/>
            <person name="Nielsen M.R."/>
            <person name="Sondergaard T.E."/>
            <person name="Sorensen J.L."/>
            <person name="Fitzpatrick D.A."/>
            <person name="Frisvad J.C."/>
            <person name="Nielsen K.L."/>
        </authorList>
    </citation>
    <scope>NUCLEOTIDE SEQUENCE</scope>
    <source>
        <strain evidence="5">IBT 21472</strain>
    </source>
</reference>
<dbReference type="SUPFAM" id="SSF51735">
    <property type="entry name" value="NAD(P)-binding Rossmann-fold domains"/>
    <property type="match status" value="1"/>
</dbReference>